<reference evidence="2" key="1">
    <citation type="journal article" date="2022" name="Mol. Ecol. Resour.">
        <title>The genomes of chicory, endive, great burdock and yacon provide insights into Asteraceae palaeo-polyploidization history and plant inulin production.</title>
        <authorList>
            <person name="Fan W."/>
            <person name="Wang S."/>
            <person name="Wang H."/>
            <person name="Wang A."/>
            <person name="Jiang F."/>
            <person name="Liu H."/>
            <person name="Zhao H."/>
            <person name="Xu D."/>
            <person name="Zhang Y."/>
        </authorList>
    </citation>
    <scope>NUCLEOTIDE SEQUENCE [LARGE SCALE GENOMIC DNA]</scope>
    <source>
        <strain evidence="2">cv. Niubang</strain>
    </source>
</reference>
<dbReference type="Proteomes" id="UP001055879">
    <property type="component" value="Linkage Group LG03"/>
</dbReference>
<keyword evidence="2" id="KW-1185">Reference proteome</keyword>
<evidence type="ECO:0000313" key="1">
    <source>
        <dbReference type="EMBL" id="KAI3746505.1"/>
    </source>
</evidence>
<organism evidence="1 2">
    <name type="scientific">Arctium lappa</name>
    <name type="common">Greater burdock</name>
    <name type="synonym">Lappa major</name>
    <dbReference type="NCBI Taxonomy" id="4217"/>
    <lineage>
        <taxon>Eukaryota</taxon>
        <taxon>Viridiplantae</taxon>
        <taxon>Streptophyta</taxon>
        <taxon>Embryophyta</taxon>
        <taxon>Tracheophyta</taxon>
        <taxon>Spermatophyta</taxon>
        <taxon>Magnoliopsida</taxon>
        <taxon>eudicotyledons</taxon>
        <taxon>Gunneridae</taxon>
        <taxon>Pentapetalae</taxon>
        <taxon>asterids</taxon>
        <taxon>campanulids</taxon>
        <taxon>Asterales</taxon>
        <taxon>Asteraceae</taxon>
        <taxon>Carduoideae</taxon>
        <taxon>Cardueae</taxon>
        <taxon>Arctiinae</taxon>
        <taxon>Arctium</taxon>
    </lineage>
</organism>
<name>A0ACB9DJ02_ARCLA</name>
<evidence type="ECO:0000313" key="2">
    <source>
        <dbReference type="Proteomes" id="UP001055879"/>
    </source>
</evidence>
<comment type="caution">
    <text evidence="1">The sequence shown here is derived from an EMBL/GenBank/DDBJ whole genome shotgun (WGS) entry which is preliminary data.</text>
</comment>
<sequence>MVTRIRELLVRELITNLCGAKYRRIMEENLTLDREGRPFKMIVFRGSSKLSRKSIRYIDELHNSDEELFNHNNNSSQQRTFTKKESRILDAPYLKDDFYMNVMDWGKNNIMDLQSEYNFMSFQDSQKQWFNRGDPIKYQLHISGHYCVLSDSK</sequence>
<dbReference type="EMBL" id="CM042049">
    <property type="protein sequence ID" value="KAI3746505.1"/>
    <property type="molecule type" value="Genomic_DNA"/>
</dbReference>
<accession>A0ACB9DJ02</accession>
<proteinExistence type="predicted"/>
<reference evidence="1 2" key="2">
    <citation type="journal article" date="2022" name="Mol. Ecol. Resour.">
        <title>The genomes of chicory, endive, great burdock and yacon provide insights into Asteraceae paleo-polyploidization history and plant inulin production.</title>
        <authorList>
            <person name="Fan W."/>
            <person name="Wang S."/>
            <person name="Wang H."/>
            <person name="Wang A."/>
            <person name="Jiang F."/>
            <person name="Liu H."/>
            <person name="Zhao H."/>
            <person name="Xu D."/>
            <person name="Zhang Y."/>
        </authorList>
    </citation>
    <scope>NUCLEOTIDE SEQUENCE [LARGE SCALE GENOMIC DNA]</scope>
    <source>
        <strain evidence="2">cv. Niubang</strain>
    </source>
</reference>
<protein>
    <submittedName>
        <fullName evidence="1">Uncharacterized protein</fullName>
    </submittedName>
</protein>
<gene>
    <name evidence="1" type="ORF">L6452_08939</name>
</gene>